<dbReference type="Gene3D" id="1.10.287.1490">
    <property type="match status" value="1"/>
</dbReference>
<organism evidence="15">
    <name type="scientific">Brugia timori</name>
    <dbReference type="NCBI Taxonomy" id="42155"/>
    <lineage>
        <taxon>Eukaryota</taxon>
        <taxon>Metazoa</taxon>
        <taxon>Ecdysozoa</taxon>
        <taxon>Nematoda</taxon>
        <taxon>Chromadorea</taxon>
        <taxon>Rhabditida</taxon>
        <taxon>Spirurina</taxon>
        <taxon>Spiruromorpha</taxon>
        <taxon>Filarioidea</taxon>
        <taxon>Onchocercidae</taxon>
        <taxon>Brugia</taxon>
    </lineage>
</organism>
<comment type="subcellular location">
    <subcellularLocation>
        <location evidence="1">Cytoplasm</location>
        <location evidence="1">Myofibril</location>
    </subcellularLocation>
</comment>
<protein>
    <recommendedName>
        <fullName evidence="3">Paramyosin</fullName>
    </recommendedName>
</protein>
<dbReference type="WBParaSite" id="BTMF_0001651701-mRNA-1">
    <property type="protein sequence ID" value="BTMF_0001651701-mRNA-1"/>
    <property type="gene ID" value="BTMF_0001651701"/>
</dbReference>
<dbReference type="GO" id="GO:0032982">
    <property type="term" value="C:myosin filament"/>
    <property type="evidence" value="ECO:0007669"/>
    <property type="project" value="UniProtKB-KW"/>
</dbReference>
<evidence type="ECO:0000313" key="13">
    <source>
        <dbReference type="EMBL" id="VDO49755.1"/>
    </source>
</evidence>
<evidence type="ECO:0000259" key="12">
    <source>
        <dbReference type="Pfam" id="PF01576"/>
    </source>
</evidence>
<keyword evidence="7" id="KW-0518">Myosin</keyword>
<name>A0A0R3R911_9BILA</name>
<accession>A0A0R3R911</accession>
<keyword evidence="9" id="KW-0514">Muscle protein</keyword>
<dbReference type="PANTHER" id="PTHR46349:SF6">
    <property type="entry name" value="MYOSIN-6-LIKE"/>
    <property type="match status" value="1"/>
</dbReference>
<reference evidence="15" key="1">
    <citation type="submission" date="2017-02" db="UniProtKB">
        <authorList>
            <consortium name="WormBaseParasite"/>
        </authorList>
    </citation>
    <scope>IDENTIFICATION</scope>
</reference>
<reference evidence="13 14" key="2">
    <citation type="submission" date="2018-11" db="EMBL/GenBank/DDBJ databases">
        <authorList>
            <consortium name="Pathogen Informatics"/>
        </authorList>
    </citation>
    <scope>NUCLEOTIDE SEQUENCE [LARGE SCALE GENOMIC DNA]</scope>
</reference>
<dbReference type="Pfam" id="PF01576">
    <property type="entry name" value="Myosin_tail_1"/>
    <property type="match status" value="1"/>
</dbReference>
<feature type="domain" description="Myosin tail" evidence="12">
    <location>
        <begin position="1"/>
        <end position="128"/>
    </location>
</feature>
<evidence type="ECO:0000256" key="6">
    <source>
        <dbReference type="ARBA" id="ARBA00023054"/>
    </source>
</evidence>
<keyword evidence="4" id="KW-0787">Thick filament</keyword>
<dbReference type="SUPFAM" id="SSF57997">
    <property type="entry name" value="Tropomyosin"/>
    <property type="match status" value="1"/>
</dbReference>
<dbReference type="AlphaFoldDB" id="A0A0R3R911"/>
<feature type="compositionally biased region" description="Polar residues" evidence="11">
    <location>
        <begin position="122"/>
        <end position="135"/>
    </location>
</feature>
<feature type="region of interest" description="Disordered" evidence="11">
    <location>
        <begin position="111"/>
        <end position="142"/>
    </location>
</feature>
<keyword evidence="14" id="KW-1185">Reference proteome</keyword>
<gene>
    <name evidence="13" type="ORF">BTMF_LOCUS14497</name>
</gene>
<keyword evidence="6" id="KW-0175">Coiled coil</keyword>
<dbReference type="GO" id="GO:0030016">
    <property type="term" value="C:myofibril"/>
    <property type="evidence" value="ECO:0007669"/>
    <property type="project" value="UniProtKB-SubCell"/>
</dbReference>
<comment type="similarity">
    <text evidence="2">Belongs to the paramyosin family.</text>
</comment>
<evidence type="ECO:0000256" key="10">
    <source>
        <dbReference type="ARBA" id="ARBA00049580"/>
    </source>
</evidence>
<dbReference type="InterPro" id="IPR002928">
    <property type="entry name" value="Myosin_tail"/>
</dbReference>
<keyword evidence="5" id="KW-0963">Cytoplasm</keyword>
<comment type="function">
    <text evidence="10">Paramyosin is a major structural component of many thick filaments isolated from invertebrate muscles.</text>
</comment>
<evidence type="ECO:0000313" key="14">
    <source>
        <dbReference type="Proteomes" id="UP000280834"/>
    </source>
</evidence>
<evidence type="ECO:0000256" key="8">
    <source>
        <dbReference type="ARBA" id="ARBA00023175"/>
    </source>
</evidence>
<sequence>AQLEEAEQAALKGGKKVIAKLEQRIHDLEAELDGEQHRYQEANKNVAKSERRVRELQFQVDEDKKNYERLQDLVDKLQSKIKTQKKQLEDAEELANTNLQKYRQIQHQLEDAEERADNAENSVTKMRSMSRTTMSVGPGTGLQATRSATVLRSPSRNLLERFCSTTNDSGECGDEAFPDVASLKPLGLQQSTGEVI</sequence>
<dbReference type="Proteomes" id="UP000280834">
    <property type="component" value="Unassembled WGS sequence"/>
</dbReference>
<dbReference type="EMBL" id="UZAG01021260">
    <property type="protein sequence ID" value="VDO49755.1"/>
    <property type="molecule type" value="Genomic_DNA"/>
</dbReference>
<dbReference type="GO" id="GO:0016459">
    <property type="term" value="C:myosin complex"/>
    <property type="evidence" value="ECO:0007669"/>
    <property type="project" value="InterPro"/>
</dbReference>
<evidence type="ECO:0000256" key="2">
    <source>
        <dbReference type="ARBA" id="ARBA00008447"/>
    </source>
</evidence>
<evidence type="ECO:0000256" key="9">
    <source>
        <dbReference type="ARBA" id="ARBA00023179"/>
    </source>
</evidence>
<evidence type="ECO:0000256" key="5">
    <source>
        <dbReference type="ARBA" id="ARBA00022490"/>
    </source>
</evidence>
<dbReference type="STRING" id="42155.A0A0R3R911"/>
<evidence type="ECO:0000256" key="11">
    <source>
        <dbReference type="SAM" id="MobiDB-lite"/>
    </source>
</evidence>
<evidence type="ECO:0000256" key="4">
    <source>
        <dbReference type="ARBA" id="ARBA00022433"/>
    </source>
</evidence>
<evidence type="ECO:0000313" key="15">
    <source>
        <dbReference type="WBParaSite" id="BTMF_0001651701-mRNA-1"/>
    </source>
</evidence>
<proteinExistence type="inferred from homology"/>
<evidence type="ECO:0000256" key="7">
    <source>
        <dbReference type="ARBA" id="ARBA00023123"/>
    </source>
</evidence>
<evidence type="ECO:0000256" key="1">
    <source>
        <dbReference type="ARBA" id="ARBA00004657"/>
    </source>
</evidence>
<evidence type="ECO:0000256" key="3">
    <source>
        <dbReference type="ARBA" id="ARBA00018623"/>
    </source>
</evidence>
<keyword evidence="8" id="KW-0505">Motor protein</keyword>
<dbReference type="PANTHER" id="PTHR46349">
    <property type="entry name" value="CINGULIN-LIKE PROTEIN 1-RELATED"/>
    <property type="match status" value="1"/>
</dbReference>